<protein>
    <submittedName>
        <fullName evidence="1">AlpA family transcriptional regulator</fullName>
    </submittedName>
</protein>
<dbReference type="Pfam" id="PF05930">
    <property type="entry name" value="Phage_AlpA"/>
    <property type="match status" value="1"/>
</dbReference>
<dbReference type="EMBL" id="PQGA01000003">
    <property type="protein sequence ID" value="POR53881.1"/>
    <property type="molecule type" value="Genomic_DNA"/>
</dbReference>
<dbReference type="AlphaFoldDB" id="A0A2S4MGT7"/>
<keyword evidence="2" id="KW-1185">Reference proteome</keyword>
<organism evidence="1 2">
    <name type="scientific">Paraburkholderia eburnea</name>
    <dbReference type="NCBI Taxonomy" id="1189126"/>
    <lineage>
        <taxon>Bacteria</taxon>
        <taxon>Pseudomonadati</taxon>
        <taxon>Pseudomonadota</taxon>
        <taxon>Betaproteobacteria</taxon>
        <taxon>Burkholderiales</taxon>
        <taxon>Burkholderiaceae</taxon>
        <taxon>Paraburkholderia</taxon>
    </lineage>
</organism>
<evidence type="ECO:0000313" key="1">
    <source>
        <dbReference type="EMBL" id="POR53881.1"/>
    </source>
</evidence>
<evidence type="ECO:0000313" key="2">
    <source>
        <dbReference type="Proteomes" id="UP000237381"/>
    </source>
</evidence>
<dbReference type="OrthoDB" id="8779547at2"/>
<comment type="caution">
    <text evidence="1">The sequence shown here is derived from an EMBL/GenBank/DDBJ whole genome shotgun (WGS) entry which is preliminary data.</text>
</comment>
<proteinExistence type="predicted"/>
<accession>A0A2S4MGT7</accession>
<dbReference type="Proteomes" id="UP000237381">
    <property type="component" value="Unassembled WGS sequence"/>
</dbReference>
<name>A0A2S4MGT7_9BURK</name>
<sequence length="75" mass="8306">MPPRAATRATNIQPRGLSARQAAAYIGIGYSTLFELRKKDATFPVAVQLSANRVAYMRDELDAWLESKRVASNSH</sequence>
<gene>
    <name evidence="1" type="ORF">B0G62_103463</name>
</gene>
<dbReference type="InterPro" id="IPR010260">
    <property type="entry name" value="AlpA"/>
</dbReference>
<reference evidence="1 2" key="1">
    <citation type="submission" date="2018-01" db="EMBL/GenBank/DDBJ databases">
        <title>Genomic Encyclopedia of Type Strains, Phase III (KMG-III): the genomes of soil and plant-associated and newly described type strains.</title>
        <authorList>
            <person name="Whitman W."/>
        </authorList>
    </citation>
    <scope>NUCLEOTIDE SEQUENCE [LARGE SCALE GENOMIC DNA]</scope>
    <source>
        <strain evidence="1 2">JCM 18070</strain>
    </source>
</reference>
<dbReference type="RefSeq" id="WP_103704076.1">
    <property type="nucleotide sequence ID" value="NZ_PQGA01000003.1"/>
</dbReference>